<dbReference type="EMBL" id="JAJFAZ020000007">
    <property type="protein sequence ID" value="KAI5317096.1"/>
    <property type="molecule type" value="Genomic_DNA"/>
</dbReference>
<name>A0AAD4V3E0_PRUDU</name>
<gene>
    <name evidence="1" type="ORF">L3X38_036803</name>
</gene>
<sequence length="107" mass="12430">MELLLTGKFPYWAGIGRRFKETYNSRSQNNQTHLHPDLAARKCATEKEAWPVELEEQETEARFGTITKGGFLGYFQGRTAYQPFLFGMERRKDGHRSLMSNSKKKII</sequence>
<evidence type="ECO:0000313" key="2">
    <source>
        <dbReference type="Proteomes" id="UP001054821"/>
    </source>
</evidence>
<reference evidence="1 2" key="1">
    <citation type="journal article" date="2022" name="G3 (Bethesda)">
        <title>Whole-genome sequence and methylome profiling of the almond [Prunus dulcis (Mill.) D.A. Webb] cultivar 'Nonpareil'.</title>
        <authorList>
            <person name="D'Amico-Willman K.M."/>
            <person name="Ouma W.Z."/>
            <person name="Meulia T."/>
            <person name="Sideli G.M."/>
            <person name="Gradziel T.M."/>
            <person name="Fresnedo-Ramirez J."/>
        </authorList>
    </citation>
    <scope>NUCLEOTIDE SEQUENCE [LARGE SCALE GENOMIC DNA]</scope>
    <source>
        <strain evidence="1">Clone GOH B32 T37-40</strain>
    </source>
</reference>
<accession>A0AAD4V3E0</accession>
<keyword evidence="2" id="KW-1185">Reference proteome</keyword>
<protein>
    <submittedName>
        <fullName evidence="1">Uncharacterized protein</fullName>
    </submittedName>
</protein>
<proteinExistence type="predicted"/>
<dbReference type="AlphaFoldDB" id="A0AAD4V3E0"/>
<evidence type="ECO:0000313" key="1">
    <source>
        <dbReference type="EMBL" id="KAI5317096.1"/>
    </source>
</evidence>
<organism evidence="1 2">
    <name type="scientific">Prunus dulcis</name>
    <name type="common">Almond</name>
    <name type="synonym">Amygdalus dulcis</name>
    <dbReference type="NCBI Taxonomy" id="3755"/>
    <lineage>
        <taxon>Eukaryota</taxon>
        <taxon>Viridiplantae</taxon>
        <taxon>Streptophyta</taxon>
        <taxon>Embryophyta</taxon>
        <taxon>Tracheophyta</taxon>
        <taxon>Spermatophyta</taxon>
        <taxon>Magnoliopsida</taxon>
        <taxon>eudicotyledons</taxon>
        <taxon>Gunneridae</taxon>
        <taxon>Pentapetalae</taxon>
        <taxon>rosids</taxon>
        <taxon>fabids</taxon>
        <taxon>Rosales</taxon>
        <taxon>Rosaceae</taxon>
        <taxon>Amygdaloideae</taxon>
        <taxon>Amygdaleae</taxon>
        <taxon>Prunus</taxon>
    </lineage>
</organism>
<dbReference type="Proteomes" id="UP001054821">
    <property type="component" value="Chromosome 7"/>
</dbReference>
<comment type="caution">
    <text evidence="1">The sequence shown here is derived from an EMBL/GenBank/DDBJ whole genome shotgun (WGS) entry which is preliminary data.</text>
</comment>